<gene>
    <name evidence="1" type="ORF">F7725_008932</name>
</gene>
<proteinExistence type="predicted"/>
<accession>A0A7J5Z6A5</accession>
<dbReference type="InterPro" id="IPR012675">
    <property type="entry name" value="Beta-grasp_dom_sf"/>
</dbReference>
<keyword evidence="2" id="KW-1185">Reference proteome</keyword>
<dbReference type="Gene3D" id="3.10.20.30">
    <property type="match status" value="1"/>
</dbReference>
<dbReference type="EMBL" id="JAAKFY010000005">
    <property type="protein sequence ID" value="KAF3857073.1"/>
    <property type="molecule type" value="Genomic_DNA"/>
</dbReference>
<evidence type="ECO:0000313" key="1">
    <source>
        <dbReference type="EMBL" id="KAF3857073.1"/>
    </source>
</evidence>
<evidence type="ECO:0000313" key="2">
    <source>
        <dbReference type="Proteomes" id="UP000518266"/>
    </source>
</evidence>
<dbReference type="Proteomes" id="UP000518266">
    <property type="component" value="Unassembled WGS sequence"/>
</dbReference>
<reference evidence="1 2" key="1">
    <citation type="submission" date="2020-03" db="EMBL/GenBank/DDBJ databases">
        <title>Dissostichus mawsoni Genome sequencing and assembly.</title>
        <authorList>
            <person name="Park H."/>
        </authorList>
    </citation>
    <scope>NUCLEOTIDE SEQUENCE [LARGE SCALE GENOMIC DNA]</scope>
    <source>
        <strain evidence="1">DM0001</strain>
        <tissue evidence="1">Muscle</tissue>
    </source>
</reference>
<name>A0A7J5Z6A5_DISMA</name>
<dbReference type="AlphaFoldDB" id="A0A7J5Z6A5"/>
<dbReference type="OrthoDB" id="268593at2759"/>
<protein>
    <submittedName>
        <fullName evidence="1">Uncharacterized protein</fullName>
    </submittedName>
</protein>
<comment type="caution">
    <text evidence="1">The sequence shown here is derived from an EMBL/GenBank/DDBJ whole genome shotgun (WGS) entry which is preliminary data.</text>
</comment>
<organism evidence="1 2">
    <name type="scientific">Dissostichus mawsoni</name>
    <name type="common">Antarctic cod</name>
    <dbReference type="NCBI Taxonomy" id="36200"/>
    <lineage>
        <taxon>Eukaryota</taxon>
        <taxon>Metazoa</taxon>
        <taxon>Chordata</taxon>
        <taxon>Craniata</taxon>
        <taxon>Vertebrata</taxon>
        <taxon>Euteleostomi</taxon>
        <taxon>Actinopterygii</taxon>
        <taxon>Neopterygii</taxon>
        <taxon>Teleostei</taxon>
        <taxon>Neoteleostei</taxon>
        <taxon>Acanthomorphata</taxon>
        <taxon>Eupercaria</taxon>
        <taxon>Perciformes</taxon>
        <taxon>Notothenioidei</taxon>
        <taxon>Nototheniidae</taxon>
        <taxon>Dissostichus</taxon>
    </lineage>
</organism>
<sequence length="189" mass="20925">MDRPHRLNLLPKTLWGRMNRFCSLSKSSGIDIIGSSSGRDIMGSVPCLKSSGRDILGSVPCLKPSGIDIIGSQTGVQVHDESPGGFGTLSEVRNWFTHVEKFGSLSKAIRKLVGRTGFKMALVTALRRLVRSDNKVTVHFFNRDGEKITEETYKSLGPVTDEEMDMLDLAYGLSDTFKSLLAFNDNRRE</sequence>